<name>K9UIS5_CHAP6</name>
<dbReference type="Gene3D" id="3.40.960.10">
    <property type="entry name" value="VSR Endonuclease"/>
    <property type="match status" value="1"/>
</dbReference>
<accession>K9UIS5</accession>
<dbReference type="CDD" id="cd01038">
    <property type="entry name" value="Endonuclease_DUF559"/>
    <property type="match status" value="1"/>
</dbReference>
<gene>
    <name evidence="2" type="ORF">Cha6605_3574</name>
</gene>
<protein>
    <recommendedName>
        <fullName evidence="1">DUF559 domain-containing protein</fullName>
    </recommendedName>
</protein>
<dbReference type="Pfam" id="PF04480">
    <property type="entry name" value="DUF559"/>
    <property type="match status" value="1"/>
</dbReference>
<dbReference type="PANTHER" id="PTHR38590">
    <property type="entry name" value="BLL0828 PROTEIN"/>
    <property type="match status" value="1"/>
</dbReference>
<sequence length="127" mass="14977">MLETMPTFHLLYNHNLIELARNMRQNPTPTERKLWYEYLRDVPVRVLRQKPIDRFIVDFYCASVKLAIEIDGEQHFTESEVIYDTERSAILAGYGIEVIRFTNQEVMNDFEGICQRIADAIEIPTTH</sequence>
<organism evidence="2 3">
    <name type="scientific">Chamaesiphon minutus (strain ATCC 27169 / PCC 6605)</name>
    <dbReference type="NCBI Taxonomy" id="1173020"/>
    <lineage>
        <taxon>Bacteria</taxon>
        <taxon>Bacillati</taxon>
        <taxon>Cyanobacteriota</taxon>
        <taxon>Cyanophyceae</taxon>
        <taxon>Gomontiellales</taxon>
        <taxon>Chamaesiphonaceae</taxon>
        <taxon>Chamaesiphon</taxon>
    </lineage>
</organism>
<evidence type="ECO:0000313" key="2">
    <source>
        <dbReference type="EMBL" id="AFY94563.1"/>
    </source>
</evidence>
<keyword evidence="3" id="KW-1185">Reference proteome</keyword>
<proteinExistence type="predicted"/>
<dbReference type="Proteomes" id="UP000010366">
    <property type="component" value="Chromosome"/>
</dbReference>
<dbReference type="SUPFAM" id="SSF52980">
    <property type="entry name" value="Restriction endonuclease-like"/>
    <property type="match status" value="1"/>
</dbReference>
<feature type="domain" description="DUF559" evidence="1">
    <location>
        <begin position="17"/>
        <end position="121"/>
    </location>
</feature>
<dbReference type="HOGENOM" id="CLU_107928_1_0_3"/>
<dbReference type="InterPro" id="IPR047216">
    <property type="entry name" value="Endonuclease_DUF559_bact"/>
</dbReference>
<evidence type="ECO:0000313" key="3">
    <source>
        <dbReference type="Proteomes" id="UP000010366"/>
    </source>
</evidence>
<dbReference type="eggNOG" id="COG2852">
    <property type="taxonomic scope" value="Bacteria"/>
</dbReference>
<dbReference type="AlphaFoldDB" id="K9UIS5"/>
<dbReference type="PANTHER" id="PTHR38590:SF1">
    <property type="entry name" value="BLL0828 PROTEIN"/>
    <property type="match status" value="1"/>
</dbReference>
<dbReference type="STRING" id="1173020.Cha6605_3574"/>
<dbReference type="OrthoDB" id="9798754at2"/>
<dbReference type="EMBL" id="CP003600">
    <property type="protein sequence ID" value="AFY94563.1"/>
    <property type="molecule type" value="Genomic_DNA"/>
</dbReference>
<dbReference type="KEGG" id="cmp:Cha6605_3574"/>
<dbReference type="InterPro" id="IPR011335">
    <property type="entry name" value="Restrct_endonuc-II-like"/>
</dbReference>
<dbReference type="RefSeq" id="WP_015160689.1">
    <property type="nucleotide sequence ID" value="NC_019697.1"/>
</dbReference>
<reference evidence="2 3" key="1">
    <citation type="submission" date="2012-05" db="EMBL/GenBank/DDBJ databases">
        <title>Finished chromosome of genome of Chamaesiphon sp. PCC 6605.</title>
        <authorList>
            <consortium name="US DOE Joint Genome Institute"/>
            <person name="Gugger M."/>
            <person name="Coursin T."/>
            <person name="Rippka R."/>
            <person name="Tandeau De Marsac N."/>
            <person name="Huntemann M."/>
            <person name="Wei C.-L."/>
            <person name="Han J."/>
            <person name="Detter J.C."/>
            <person name="Han C."/>
            <person name="Tapia R."/>
            <person name="Chen A."/>
            <person name="Kyrpides N."/>
            <person name="Mavromatis K."/>
            <person name="Markowitz V."/>
            <person name="Szeto E."/>
            <person name="Ivanova N."/>
            <person name="Pagani I."/>
            <person name="Pati A."/>
            <person name="Goodwin L."/>
            <person name="Nordberg H.P."/>
            <person name="Cantor M.N."/>
            <person name="Hua S.X."/>
            <person name="Woyke T."/>
            <person name="Kerfeld C.A."/>
        </authorList>
    </citation>
    <scope>NUCLEOTIDE SEQUENCE [LARGE SCALE GENOMIC DNA]</scope>
    <source>
        <strain evidence="3">ATCC 27169 / PCC 6605</strain>
    </source>
</reference>
<evidence type="ECO:0000259" key="1">
    <source>
        <dbReference type="Pfam" id="PF04480"/>
    </source>
</evidence>
<dbReference type="InterPro" id="IPR007569">
    <property type="entry name" value="DUF559"/>
</dbReference>